<dbReference type="GO" id="GO:0042558">
    <property type="term" value="P:pteridine-containing compound metabolic process"/>
    <property type="evidence" value="ECO:0007669"/>
    <property type="project" value="InterPro"/>
</dbReference>
<evidence type="ECO:0000256" key="1">
    <source>
        <dbReference type="ARBA" id="ARBA00004651"/>
    </source>
</evidence>
<dbReference type="KEGG" id="raj:RA11412_2591"/>
<evidence type="ECO:0000313" key="8">
    <source>
        <dbReference type="Proteomes" id="UP000250241"/>
    </source>
</evidence>
<organism evidence="7 8">
    <name type="scientific">Rothia aeria</name>
    <dbReference type="NCBI Taxonomy" id="172042"/>
    <lineage>
        <taxon>Bacteria</taxon>
        <taxon>Bacillati</taxon>
        <taxon>Actinomycetota</taxon>
        <taxon>Actinomycetes</taxon>
        <taxon>Micrococcales</taxon>
        <taxon>Micrococcaceae</taxon>
        <taxon>Rothia</taxon>
    </lineage>
</organism>
<accession>A0A2Z5R2W7</accession>
<dbReference type="GO" id="GO:0015112">
    <property type="term" value="F:nitrate transmembrane transporter activity"/>
    <property type="evidence" value="ECO:0007669"/>
    <property type="project" value="InterPro"/>
</dbReference>
<keyword evidence="4" id="KW-1133">Transmembrane helix</keyword>
<dbReference type="GO" id="GO:0042128">
    <property type="term" value="P:nitrate assimilation"/>
    <property type="evidence" value="ECO:0007669"/>
    <property type="project" value="UniProtKB-KW"/>
</dbReference>
<evidence type="ECO:0000256" key="5">
    <source>
        <dbReference type="ARBA" id="ARBA00023063"/>
    </source>
</evidence>
<evidence type="ECO:0000313" key="7">
    <source>
        <dbReference type="EMBL" id="BAV88890.1"/>
    </source>
</evidence>
<dbReference type="Pfam" id="PF07690">
    <property type="entry name" value="MFS_1"/>
    <property type="match status" value="1"/>
</dbReference>
<proteinExistence type="inferred from homology"/>
<dbReference type="PROSITE" id="PS50972">
    <property type="entry name" value="PTERIN_BINDING"/>
    <property type="match status" value="1"/>
</dbReference>
<evidence type="ECO:0000256" key="4">
    <source>
        <dbReference type="ARBA" id="ARBA00022989"/>
    </source>
</evidence>
<keyword evidence="3" id="KW-0812">Transmembrane</keyword>
<evidence type="ECO:0000256" key="2">
    <source>
        <dbReference type="ARBA" id="ARBA00008432"/>
    </source>
</evidence>
<comment type="subcellular location">
    <subcellularLocation>
        <location evidence="1">Cell membrane</location>
        <topology evidence="1">Multi-pass membrane protein</topology>
    </subcellularLocation>
</comment>
<evidence type="ECO:0000256" key="6">
    <source>
        <dbReference type="ARBA" id="ARBA00023136"/>
    </source>
</evidence>
<reference evidence="7 8" key="1">
    <citation type="submission" date="2016-10" db="EMBL/GenBank/DDBJ databases">
        <title>Genome sequence of Rothia aeria strain JCM11412.</title>
        <authorList>
            <person name="Nambu T."/>
        </authorList>
    </citation>
    <scope>NUCLEOTIDE SEQUENCE [LARGE SCALE GENOMIC DNA]</scope>
    <source>
        <strain evidence="7 8">JCM 11412</strain>
    </source>
</reference>
<dbReference type="Gene3D" id="1.20.1250.20">
    <property type="entry name" value="MFS general substrate transporter like domains"/>
    <property type="match status" value="2"/>
</dbReference>
<dbReference type="RefSeq" id="WP_128088057.1">
    <property type="nucleotide sequence ID" value="NZ_CAUUGO010000049.1"/>
</dbReference>
<dbReference type="PANTHER" id="PTHR23515">
    <property type="entry name" value="HIGH-AFFINITY NITRATE TRANSPORTER 2.3"/>
    <property type="match status" value="1"/>
</dbReference>
<dbReference type="Proteomes" id="UP000250241">
    <property type="component" value="Chromosome"/>
</dbReference>
<keyword evidence="8" id="KW-1185">Reference proteome</keyword>
<dbReference type="SUPFAM" id="SSF103473">
    <property type="entry name" value="MFS general substrate transporter"/>
    <property type="match status" value="1"/>
</dbReference>
<protein>
    <submittedName>
        <fullName evidence="7">Nitrate/nitrite transporter</fullName>
    </submittedName>
</protein>
<dbReference type="InterPro" id="IPR044772">
    <property type="entry name" value="NO3_transporter"/>
</dbReference>
<dbReference type="InterPro" id="IPR000489">
    <property type="entry name" value="Pterin-binding_dom"/>
</dbReference>
<dbReference type="GO" id="GO:0005886">
    <property type="term" value="C:plasma membrane"/>
    <property type="evidence" value="ECO:0007669"/>
    <property type="project" value="UniProtKB-SubCell"/>
</dbReference>
<dbReference type="PROSITE" id="PS50850">
    <property type="entry name" value="MFS"/>
    <property type="match status" value="1"/>
</dbReference>
<dbReference type="InterPro" id="IPR020846">
    <property type="entry name" value="MFS_dom"/>
</dbReference>
<dbReference type="GeneID" id="93862410"/>
<evidence type="ECO:0000256" key="3">
    <source>
        <dbReference type="ARBA" id="ARBA00022692"/>
    </source>
</evidence>
<dbReference type="InterPro" id="IPR036259">
    <property type="entry name" value="MFS_trans_sf"/>
</dbReference>
<gene>
    <name evidence="7" type="ORF">RA11412_2591</name>
</gene>
<dbReference type="AlphaFoldDB" id="A0A2Z5R2W7"/>
<name>A0A2Z5R2W7_9MICC</name>
<dbReference type="EMBL" id="AP017895">
    <property type="protein sequence ID" value="BAV88890.1"/>
    <property type="molecule type" value="Genomic_DNA"/>
</dbReference>
<keyword evidence="6" id="KW-0472">Membrane</keyword>
<sequence length="407" mass="42419">MEASEVKHADLKKGQLRNLLVATFASIFAYWAWSVISPLAKFYSSPDQMHLDEGGSSLLIAMPVLVGAVGRIPAGALTDKYGGRVMLTAVMALSAPLTLLVALAGSMKSFGLMLVFSFLLGIAGTVFAVGIPFSAAWYGASKKGFATGIYGVSTVGTAVSAFVTPILHRQLGYWPTHILLAALCLVMAAVCFTVLRDSPQFTRSAEPIIPKLLAASRVKETWQLCFLYSIFFGAFVAFSNYLPTFLTNVYEKNLIEAGMRASGFAVAAVVARPLGGILADRVGPRLVTLIGMGGTVVLGASVAFQPEGEHVYGPLFLMMAVLLGLGCGSVFGWVGRAIPADKVGIASGIIGAAGGLGGFFPPLVMGATYNAAANSYFNGLMLLALTAAVGVGMTLIVRGGKKSLDAP</sequence>
<comment type="similarity">
    <text evidence="2">Belongs to the major facilitator superfamily. Nitrate/nitrite porter (TC 2.A.1.8) family.</text>
</comment>
<keyword evidence="5" id="KW-0534">Nitrate assimilation</keyword>
<dbReference type="InterPro" id="IPR011701">
    <property type="entry name" value="MFS"/>
</dbReference>